<evidence type="ECO:0000313" key="3">
    <source>
        <dbReference type="Proteomes" id="UP001148018"/>
    </source>
</evidence>
<sequence length="181" mass="20111">MPHRDHEHWELAEVRDGTQTTSPEHEVSCKKHPRQLSTCSAHAVKLVLYTPGLASQSELTLWIAMLEWILTAPVYRPDGDGDDVEALEESHRVPVQAHRKSRVNTGVLLIVQGTTLIRTGDVRWYLGHTPSGEGNRSAAVALRRFKKNDSAEVADSPGEASSFDSCSEYEEESPEATRLAR</sequence>
<evidence type="ECO:0000313" key="2">
    <source>
        <dbReference type="EMBL" id="KAJ3587285.1"/>
    </source>
</evidence>
<evidence type="ECO:0000256" key="1">
    <source>
        <dbReference type="SAM" id="MobiDB-lite"/>
    </source>
</evidence>
<keyword evidence="3" id="KW-1185">Reference proteome</keyword>
<feature type="compositionally biased region" description="Basic and acidic residues" evidence="1">
    <location>
        <begin position="1"/>
        <end position="16"/>
    </location>
</feature>
<comment type="caution">
    <text evidence="2">The sequence shown here is derived from an EMBL/GenBank/DDBJ whole genome shotgun (WGS) entry which is preliminary data.</text>
</comment>
<organism evidence="2 3">
    <name type="scientific">Muraenolepis orangiensis</name>
    <name type="common">Patagonian moray cod</name>
    <dbReference type="NCBI Taxonomy" id="630683"/>
    <lineage>
        <taxon>Eukaryota</taxon>
        <taxon>Metazoa</taxon>
        <taxon>Chordata</taxon>
        <taxon>Craniata</taxon>
        <taxon>Vertebrata</taxon>
        <taxon>Euteleostomi</taxon>
        <taxon>Actinopterygii</taxon>
        <taxon>Neopterygii</taxon>
        <taxon>Teleostei</taxon>
        <taxon>Neoteleostei</taxon>
        <taxon>Acanthomorphata</taxon>
        <taxon>Zeiogadaria</taxon>
        <taxon>Gadariae</taxon>
        <taxon>Gadiformes</taxon>
        <taxon>Muraenolepidoidei</taxon>
        <taxon>Muraenolepididae</taxon>
        <taxon>Muraenolepis</taxon>
    </lineage>
</organism>
<protein>
    <submittedName>
        <fullName evidence="2">Uncharacterized protein</fullName>
    </submittedName>
</protein>
<feature type="region of interest" description="Disordered" evidence="1">
    <location>
        <begin position="149"/>
        <end position="181"/>
    </location>
</feature>
<name>A0A9Q0DHV3_9TELE</name>
<proteinExistence type="predicted"/>
<dbReference type="Proteomes" id="UP001148018">
    <property type="component" value="Unassembled WGS sequence"/>
</dbReference>
<gene>
    <name evidence="2" type="ORF">NHX12_010883</name>
</gene>
<dbReference type="AlphaFoldDB" id="A0A9Q0DHV3"/>
<feature type="region of interest" description="Disordered" evidence="1">
    <location>
        <begin position="1"/>
        <end position="25"/>
    </location>
</feature>
<reference evidence="2" key="1">
    <citation type="submission" date="2022-07" db="EMBL/GenBank/DDBJ databases">
        <title>Chromosome-level genome of Muraenolepis orangiensis.</title>
        <authorList>
            <person name="Kim J."/>
        </authorList>
    </citation>
    <scope>NUCLEOTIDE SEQUENCE</scope>
    <source>
        <strain evidence="2">KU_S4_2022</strain>
        <tissue evidence="2">Muscle</tissue>
    </source>
</reference>
<dbReference type="EMBL" id="JANIIK010000116">
    <property type="protein sequence ID" value="KAJ3587285.1"/>
    <property type="molecule type" value="Genomic_DNA"/>
</dbReference>
<accession>A0A9Q0DHV3</accession>